<comment type="caution">
    <text evidence="1">The sequence shown here is derived from an EMBL/GenBank/DDBJ whole genome shotgun (WGS) entry which is preliminary data.</text>
</comment>
<accession>A0A8S1R237</accession>
<keyword evidence="2" id="KW-1185">Reference proteome</keyword>
<evidence type="ECO:0000313" key="2">
    <source>
        <dbReference type="Proteomes" id="UP000692954"/>
    </source>
</evidence>
<sequence length="214" mass="26115">MQIPQALTEHNAQEKQKEYYQLRESEAKKAFSKFGQLFHIRYNRVNLFYLILFIKFFLKEDCFQRSRSTISKQLMIKLLHMIILALKNMQLRLSPFIQSLQENIFAHLWNQELQMNSLKAMLKNLNKEFFFKYQKMSTLFNIEKTRFNISNIFIRNKIIYQLGFFELKLKMLLQTEFNILLDSQKSYKYFKPKDNLFSFLYRTRISIQHKKGEQ</sequence>
<proteinExistence type="predicted"/>
<dbReference type="EMBL" id="CAJJDN010000133">
    <property type="protein sequence ID" value="CAD8121595.1"/>
    <property type="molecule type" value="Genomic_DNA"/>
</dbReference>
<protein>
    <submittedName>
        <fullName evidence="1">Uncharacterized protein</fullName>
    </submittedName>
</protein>
<organism evidence="1 2">
    <name type="scientific">Paramecium sonneborni</name>
    <dbReference type="NCBI Taxonomy" id="65129"/>
    <lineage>
        <taxon>Eukaryota</taxon>
        <taxon>Sar</taxon>
        <taxon>Alveolata</taxon>
        <taxon>Ciliophora</taxon>
        <taxon>Intramacronucleata</taxon>
        <taxon>Oligohymenophorea</taxon>
        <taxon>Peniculida</taxon>
        <taxon>Parameciidae</taxon>
        <taxon>Paramecium</taxon>
    </lineage>
</organism>
<reference evidence="1" key="1">
    <citation type="submission" date="2021-01" db="EMBL/GenBank/DDBJ databases">
        <authorList>
            <consortium name="Genoscope - CEA"/>
            <person name="William W."/>
        </authorList>
    </citation>
    <scope>NUCLEOTIDE SEQUENCE</scope>
</reference>
<dbReference type="AlphaFoldDB" id="A0A8S1R237"/>
<dbReference type="Proteomes" id="UP000692954">
    <property type="component" value="Unassembled WGS sequence"/>
</dbReference>
<gene>
    <name evidence="1" type="ORF">PSON_ATCC_30995.1.T1330065</name>
</gene>
<name>A0A8S1R237_9CILI</name>
<evidence type="ECO:0000313" key="1">
    <source>
        <dbReference type="EMBL" id="CAD8121595.1"/>
    </source>
</evidence>